<dbReference type="GO" id="GO:0005886">
    <property type="term" value="C:plasma membrane"/>
    <property type="evidence" value="ECO:0007669"/>
    <property type="project" value="UniProtKB-UniRule"/>
</dbReference>
<dbReference type="UniPathway" id="UPA00556"/>
<dbReference type="OrthoDB" id="1700484at2"/>
<name>A0A380KWG1_9STRE</name>
<dbReference type="NCBIfam" id="TIGR04092">
    <property type="entry name" value="LTA_DltD"/>
    <property type="match status" value="1"/>
</dbReference>
<dbReference type="PIRSF" id="PIRSF021438">
    <property type="entry name" value="DltD"/>
    <property type="match status" value="1"/>
</dbReference>
<keyword evidence="1" id="KW-1003">Cell membrane</keyword>
<protein>
    <recommendedName>
        <fullName evidence="1">Protein DltD</fullName>
    </recommendedName>
</protein>
<accession>A0A380KWG1</accession>
<gene>
    <name evidence="2" type="primary">dltD</name>
    <name evidence="2" type="ORF">NCTC13765_00736</name>
</gene>
<dbReference type="AlphaFoldDB" id="A0A380KWG1"/>
<comment type="similarity">
    <text evidence="1">Belongs to the DltD family.</text>
</comment>
<dbReference type="Proteomes" id="UP000254634">
    <property type="component" value="Unassembled WGS sequence"/>
</dbReference>
<dbReference type="PANTHER" id="PTHR40039">
    <property type="entry name" value="PROTEIN DLTD"/>
    <property type="match status" value="1"/>
</dbReference>
<reference evidence="2" key="1">
    <citation type="submission" date="2018-06" db="EMBL/GenBank/DDBJ databases">
        <authorList>
            <consortium name="Pathogen Informatics"/>
            <person name="Doyle S."/>
        </authorList>
    </citation>
    <scope>NUCLEOTIDE SEQUENCE [LARGE SCALE GENOMIC DNA]</scope>
    <source>
        <strain evidence="2">NCTC13765</strain>
    </source>
</reference>
<proteinExistence type="inferred from homology"/>
<keyword evidence="3" id="KW-1185">Reference proteome</keyword>
<sequence>MLKRLWLILGPVFCAFLLVLGLLLFYPTQLGHNFTTEKKAAVTLTAEGFKSRTQKVRAFSDKEHNFVPFFGSSEWLRFDSMHPSVLAERYNRSYRPYLLGQRGAASLTQYFGMQQILPAIEKKSVVYVVSPQWFTKTGYNAGAFQSYFSSDQLTSFLDQQEGTDYQQYAAQRLLKLYPNVAMADSVKKIANHQALSSWEETKIGVSKGFNWRMDTLFSPFTSTINENYDRLIKPQLGRLPNTFSYDVLEKIATADAKKYTSNNDLGIDNKFYNQRLKNKIGKMRGKQKNISYIKSPEYNDLQLVLNQFAASKTNVMFVIPPVNAKWMAYTGLNQDMYNKAVAKIRYQLESQGFTNIADFSKDGDKPYFMQDTIHLGWNGWLAFDKAVNPFLSHLQPAPTYKLNNQFFSKEWAQYDGEVGRFGKE</sequence>
<dbReference type="PANTHER" id="PTHR40039:SF1">
    <property type="entry name" value="PROTEIN DLTD"/>
    <property type="match status" value="1"/>
</dbReference>
<organism evidence="2 3">
    <name type="scientific">Streptococcus massiliensis</name>
    <dbReference type="NCBI Taxonomy" id="313439"/>
    <lineage>
        <taxon>Bacteria</taxon>
        <taxon>Bacillati</taxon>
        <taxon>Bacillota</taxon>
        <taxon>Bacilli</taxon>
        <taxon>Lactobacillales</taxon>
        <taxon>Streptococcaceae</taxon>
        <taxon>Streptococcus</taxon>
    </lineage>
</organism>
<evidence type="ECO:0000313" key="2">
    <source>
        <dbReference type="EMBL" id="SUN76272.1"/>
    </source>
</evidence>
<comment type="pathway">
    <text evidence="1">Cell wall biogenesis; lipoteichoic acid biosynthesis.</text>
</comment>
<dbReference type="EMBL" id="UHFR01000005">
    <property type="protein sequence ID" value="SUN76272.1"/>
    <property type="molecule type" value="Genomic_DNA"/>
</dbReference>
<keyword evidence="1" id="KW-0472">Membrane</keyword>
<dbReference type="STRING" id="1123307.GCA_000380065_01476"/>
<dbReference type="Pfam" id="PF04914">
    <property type="entry name" value="DltD"/>
    <property type="match status" value="1"/>
</dbReference>
<dbReference type="GO" id="GO:0070395">
    <property type="term" value="P:lipoteichoic acid biosynthetic process"/>
    <property type="evidence" value="ECO:0007669"/>
    <property type="project" value="UniProtKB-UniRule"/>
</dbReference>
<evidence type="ECO:0000313" key="3">
    <source>
        <dbReference type="Proteomes" id="UP000254634"/>
    </source>
</evidence>
<dbReference type="InterPro" id="IPR023896">
    <property type="entry name" value="LTA_DltD"/>
</dbReference>
<dbReference type="InterPro" id="IPR006998">
    <property type="entry name" value="DltD"/>
</dbReference>
<evidence type="ECO:0000256" key="1">
    <source>
        <dbReference type="PIRNR" id="PIRNR021438"/>
    </source>
</evidence>
<dbReference type="RefSeq" id="WP_018372186.1">
    <property type="nucleotide sequence ID" value="NZ_UHFR01000005.1"/>
</dbReference>